<feature type="transmembrane region" description="Helical" evidence="5">
    <location>
        <begin position="185"/>
        <end position="206"/>
    </location>
</feature>
<evidence type="ECO:0000256" key="5">
    <source>
        <dbReference type="SAM" id="Phobius"/>
    </source>
</evidence>
<sequence length="491" mass="54492">MAILDSTSSVWLTSQLTALIPFLSYQKWLVLSLLVAQSMALILYLMRKRMSAKAVYIIDYSCAKPPDETKTGLEAMFFFLKNMGTVCDRDILFQSKVFLKSGIGEEAHVPRPNLTKGRDLLSMADSYSQAQVLVVGAVDTVLKKTGVRPHEVDILVVNCGLFNPTPSLTALLVNHFKMREDVKTFHLAGMGCSAGLISLGLAADLLRAGRRRKARYALVASAEVIQSLYDGKERPMMVTNCLFRSAGNAVLLSGRKEDRERAKMEVAHVVRATSAQRDEAYHVVELREDDEGIVGASLSPQIVQVAGDTLSMNVRSLAPKVLPWTELCKVGWAMLRAALMRRRKSSSPPPPYVPNFKRAFEHFCVHPGGRAVIEGIGKGLRLSEEDLEPSVMALHRFGNTSCSGVFYILAYMEAKGRLRRGDRVWQIGLGSGFKCVTAVLHVLRDLDCRPDNPWYDCVHRYPVKEELSKQAHIVPLIKSVSQLMGVPNFKV</sequence>
<evidence type="ECO:0000259" key="7">
    <source>
        <dbReference type="Pfam" id="PF08541"/>
    </source>
</evidence>
<accession>A0A8T2T7N2</accession>
<evidence type="ECO:0000313" key="9">
    <source>
        <dbReference type="Proteomes" id="UP000825935"/>
    </source>
</evidence>
<keyword evidence="2 4" id="KW-0808">Transferase</keyword>
<dbReference type="InterPro" id="IPR012392">
    <property type="entry name" value="3-ktacl-CoA_syn"/>
</dbReference>
<dbReference type="EMBL" id="CM035420">
    <property type="protein sequence ID" value="KAH7404808.1"/>
    <property type="molecule type" value="Genomic_DNA"/>
</dbReference>
<keyword evidence="3 4" id="KW-0012">Acyltransferase</keyword>
<dbReference type="GO" id="GO:0016020">
    <property type="term" value="C:membrane"/>
    <property type="evidence" value="ECO:0007669"/>
    <property type="project" value="InterPro"/>
</dbReference>
<dbReference type="Pfam" id="PF08541">
    <property type="entry name" value="ACP_syn_III_C"/>
    <property type="match status" value="1"/>
</dbReference>
<keyword evidence="5" id="KW-0472">Membrane</keyword>
<dbReference type="InterPro" id="IPR016039">
    <property type="entry name" value="Thiolase-like"/>
</dbReference>
<dbReference type="Pfam" id="PF08392">
    <property type="entry name" value="FAE1_CUT1_RppA"/>
    <property type="match status" value="1"/>
</dbReference>
<keyword evidence="5" id="KW-0812">Transmembrane</keyword>
<proteinExistence type="inferred from homology"/>
<dbReference type="OrthoDB" id="329835at2759"/>
<dbReference type="SUPFAM" id="SSF53901">
    <property type="entry name" value="Thiolase-like"/>
    <property type="match status" value="1"/>
</dbReference>
<protein>
    <recommendedName>
        <fullName evidence="4">3-ketoacyl-CoA synthase</fullName>
        <ecNumber evidence="4">2.3.1.-</ecNumber>
    </recommendedName>
</protein>
<feature type="domain" description="FAE" evidence="6">
    <location>
        <begin position="51"/>
        <end position="335"/>
    </location>
</feature>
<dbReference type="OMA" id="TYTNSFA"/>
<dbReference type="CDD" id="cd00831">
    <property type="entry name" value="CHS_like"/>
    <property type="match status" value="1"/>
</dbReference>
<dbReference type="Gene3D" id="3.40.47.10">
    <property type="match status" value="1"/>
</dbReference>
<feature type="transmembrane region" description="Helical" evidence="5">
    <location>
        <begin position="28"/>
        <end position="46"/>
    </location>
</feature>
<comment type="caution">
    <text evidence="8">The sequence shown here is derived from an EMBL/GenBank/DDBJ whole genome shotgun (WGS) entry which is preliminary data.</text>
</comment>
<evidence type="ECO:0000256" key="2">
    <source>
        <dbReference type="ARBA" id="ARBA00022679"/>
    </source>
</evidence>
<keyword evidence="5" id="KW-1133">Transmembrane helix</keyword>
<evidence type="ECO:0000256" key="3">
    <source>
        <dbReference type="ARBA" id="ARBA00023315"/>
    </source>
</evidence>
<dbReference type="PANTHER" id="PTHR31561">
    <property type="entry name" value="3-KETOACYL-COA SYNTHASE"/>
    <property type="match status" value="1"/>
</dbReference>
<reference evidence="8" key="1">
    <citation type="submission" date="2021-08" db="EMBL/GenBank/DDBJ databases">
        <title>WGS assembly of Ceratopteris richardii.</title>
        <authorList>
            <person name="Marchant D.B."/>
            <person name="Chen G."/>
            <person name="Jenkins J."/>
            <person name="Shu S."/>
            <person name="Leebens-Mack J."/>
            <person name="Grimwood J."/>
            <person name="Schmutz J."/>
            <person name="Soltis P."/>
            <person name="Soltis D."/>
            <person name="Chen Z.-H."/>
        </authorList>
    </citation>
    <scope>NUCLEOTIDE SEQUENCE</scope>
    <source>
        <strain evidence="8">Whitten #5841</strain>
        <tissue evidence="8">Leaf</tissue>
    </source>
</reference>
<feature type="domain" description="Beta-ketoacyl-[acyl-carrier-protein] synthase III C-terminal" evidence="7">
    <location>
        <begin position="361"/>
        <end position="440"/>
    </location>
</feature>
<keyword evidence="9" id="KW-1185">Reference proteome</keyword>
<dbReference type="InterPro" id="IPR013747">
    <property type="entry name" value="ACP_syn_III_C"/>
</dbReference>
<evidence type="ECO:0000256" key="4">
    <source>
        <dbReference type="PIRNR" id="PIRNR036417"/>
    </source>
</evidence>
<dbReference type="PIRSF" id="PIRSF036417">
    <property type="entry name" value="3-ktacl-CoA_syn"/>
    <property type="match status" value="1"/>
</dbReference>
<dbReference type="AlphaFoldDB" id="A0A8T2T7N2"/>
<evidence type="ECO:0000256" key="1">
    <source>
        <dbReference type="ARBA" id="ARBA00005531"/>
    </source>
</evidence>
<gene>
    <name evidence="8" type="ORF">KP509_15G044000</name>
</gene>
<evidence type="ECO:0000313" key="8">
    <source>
        <dbReference type="EMBL" id="KAH7404808.1"/>
    </source>
</evidence>
<dbReference type="EC" id="2.3.1.-" evidence="4"/>
<evidence type="ECO:0000259" key="6">
    <source>
        <dbReference type="Pfam" id="PF08392"/>
    </source>
</evidence>
<dbReference type="GO" id="GO:0016747">
    <property type="term" value="F:acyltransferase activity, transferring groups other than amino-acyl groups"/>
    <property type="evidence" value="ECO:0007669"/>
    <property type="project" value="InterPro"/>
</dbReference>
<dbReference type="InterPro" id="IPR013601">
    <property type="entry name" value="FAE1_typ3_polyketide_synth"/>
</dbReference>
<organism evidence="8 9">
    <name type="scientific">Ceratopteris richardii</name>
    <name type="common">Triangle waterfern</name>
    <dbReference type="NCBI Taxonomy" id="49495"/>
    <lineage>
        <taxon>Eukaryota</taxon>
        <taxon>Viridiplantae</taxon>
        <taxon>Streptophyta</taxon>
        <taxon>Embryophyta</taxon>
        <taxon>Tracheophyta</taxon>
        <taxon>Polypodiopsida</taxon>
        <taxon>Polypodiidae</taxon>
        <taxon>Polypodiales</taxon>
        <taxon>Pteridineae</taxon>
        <taxon>Pteridaceae</taxon>
        <taxon>Parkerioideae</taxon>
        <taxon>Ceratopteris</taxon>
    </lineage>
</organism>
<comment type="pathway">
    <text evidence="4">Lipid metabolism; fatty acid biosynthesis.</text>
</comment>
<name>A0A8T2T7N2_CERRI</name>
<comment type="similarity">
    <text evidence="1 4">Belongs to the thiolase-like superfamily. Chalcone/stilbene synthases family.</text>
</comment>
<dbReference type="Proteomes" id="UP000825935">
    <property type="component" value="Chromosome 15"/>
</dbReference>
<dbReference type="GO" id="GO:0006633">
    <property type="term" value="P:fatty acid biosynthetic process"/>
    <property type="evidence" value="ECO:0007669"/>
    <property type="project" value="InterPro"/>
</dbReference>